<dbReference type="Proteomes" id="UP000191931">
    <property type="component" value="Unassembled WGS sequence"/>
</dbReference>
<evidence type="ECO:0000256" key="4">
    <source>
        <dbReference type="ARBA" id="ARBA00022723"/>
    </source>
</evidence>
<feature type="domain" description="Adenosine deaminase" evidence="7">
    <location>
        <begin position="437"/>
        <end position="713"/>
    </location>
</feature>
<dbReference type="InterPro" id="IPR019092">
    <property type="entry name" value="SSO2081-like_dom"/>
</dbReference>
<dbReference type="AlphaFoldDB" id="A0A1W1H7J9"/>
<name>A0A1W1H7J9_9BACT</name>
<dbReference type="GO" id="GO:0006154">
    <property type="term" value="P:adenosine catabolic process"/>
    <property type="evidence" value="ECO:0007669"/>
    <property type="project" value="TreeGrafter"/>
</dbReference>
<comment type="similarity">
    <text evidence="2">Belongs to the metallo-dependent hydrolases superfamily. Adenosine and AMP deaminases family.</text>
</comment>
<gene>
    <name evidence="9" type="ORF">MTBBW1_1340006</name>
</gene>
<feature type="domain" description="CRISPR system ring nuclease SSO2081-like" evidence="8">
    <location>
        <begin position="50"/>
        <end position="163"/>
    </location>
</feature>
<evidence type="ECO:0000256" key="2">
    <source>
        <dbReference type="ARBA" id="ARBA00006676"/>
    </source>
</evidence>
<keyword evidence="6" id="KW-0862">Zinc</keyword>
<dbReference type="InterPro" id="IPR006330">
    <property type="entry name" value="Ado/ade_deaminase"/>
</dbReference>
<evidence type="ECO:0000313" key="9">
    <source>
        <dbReference type="EMBL" id="SLM28433.1"/>
    </source>
</evidence>
<reference evidence="9 10" key="1">
    <citation type="submission" date="2017-03" db="EMBL/GenBank/DDBJ databases">
        <authorList>
            <person name="Afonso C.L."/>
            <person name="Miller P.J."/>
            <person name="Scott M.A."/>
            <person name="Spackman E."/>
            <person name="Goraichik I."/>
            <person name="Dimitrov K.M."/>
            <person name="Suarez D.L."/>
            <person name="Swayne D.E."/>
        </authorList>
    </citation>
    <scope>NUCLEOTIDE SEQUENCE [LARGE SCALE GENOMIC DNA]</scope>
    <source>
        <strain evidence="9">PRJEB14757</strain>
    </source>
</reference>
<evidence type="ECO:0000256" key="1">
    <source>
        <dbReference type="ARBA" id="ARBA00001947"/>
    </source>
</evidence>
<dbReference type="RefSeq" id="WP_080804753.1">
    <property type="nucleotide sequence ID" value="NZ_LT828548.1"/>
</dbReference>
<keyword evidence="10" id="KW-1185">Reference proteome</keyword>
<evidence type="ECO:0000256" key="3">
    <source>
        <dbReference type="ARBA" id="ARBA00012784"/>
    </source>
</evidence>
<keyword evidence="4" id="KW-0479">Metal-binding</keyword>
<dbReference type="Gene3D" id="3.20.20.140">
    <property type="entry name" value="Metal-dependent hydrolases"/>
    <property type="match status" value="1"/>
</dbReference>
<evidence type="ECO:0000259" key="8">
    <source>
        <dbReference type="Pfam" id="PF09623"/>
    </source>
</evidence>
<keyword evidence="5 9" id="KW-0378">Hydrolase</keyword>
<dbReference type="OrthoDB" id="105475at2"/>
<comment type="cofactor">
    <cofactor evidence="1">
        <name>Zn(2+)</name>
        <dbReference type="ChEBI" id="CHEBI:29105"/>
    </cofactor>
</comment>
<dbReference type="InterPro" id="IPR032466">
    <property type="entry name" value="Metal_Hydrolase"/>
</dbReference>
<dbReference type="PANTHER" id="PTHR11409:SF43">
    <property type="entry name" value="ADENOSINE DEAMINASE"/>
    <property type="match status" value="1"/>
</dbReference>
<accession>A0A1W1H7J9</accession>
<evidence type="ECO:0000259" key="7">
    <source>
        <dbReference type="Pfam" id="PF00962"/>
    </source>
</evidence>
<dbReference type="STRING" id="1246637.MTBBW1_1340006"/>
<dbReference type="SUPFAM" id="SSF51556">
    <property type="entry name" value="Metallo-dependent hydrolases"/>
    <property type="match status" value="1"/>
</dbReference>
<dbReference type="Pfam" id="PF09623">
    <property type="entry name" value="Cas_NE0113"/>
    <property type="match status" value="1"/>
</dbReference>
<proteinExistence type="inferred from homology"/>
<sequence>MADILLTTLGTWQILPELLGFTNPDIVDIFRNHPQKEKIRNSRRLFDITPVDEVWVVSTSGQFIEKSLKKVNEWYSRLERTKRPVLKIWQVEGTEDLSSEDECRKMSEAIHTMVHGASQYSEGGKLFLSLTGGRKTMSTDLQKAAAWFGCQAMIHVVDNPSIKGSPVPSKMDVDDFLRPIPAEYGELITPFVVDKFPPNPVLSISKKELPVLAKAMLQEASSDLLSNLENPVQMLLRVNPDLPLTNTLDKRQSDAGYLMCNYTNTMLQGETVTNFLALYSLPEDTIKALKNFKMGCNPEEERKELQLIEQIPKAELHCHLGGVADVFELIRIAKAAEGDIRSFSSSLNNWLNPLKEAVRQKDASKITFLIKSFKDIRQALPGVPAHITTASFILIFKDNPELLDEVIYGDYRQEECFCGIEFDAYERTGDLQGSGLLTHPSCLREACRVIAEKAIADNVIYLELRCSPVNYASDSFPEYAVYETICNTLEEYAEVLTCSIIFIASRHGEMAMVNRHVELACRILEKEAQAGHVEVPLRGFDLAGNEGACSAAIMQKPLMPVMEKCLHFTIHAGENHPPQSIWEAVYLLNAERIGHCLTLKQNLHLMERFLDRNIVLEMCPSSNFQIIGYRDNYIDSTSNLDIYPLQFYLEKGLRVTVNTDNPGISRTIFSKEIHRACRMTPGGLSMWEILSIVRNSFKASFAPRKVRHRILRKAEEECVNFLKQKM</sequence>
<evidence type="ECO:0000313" key="10">
    <source>
        <dbReference type="Proteomes" id="UP000191931"/>
    </source>
</evidence>
<dbReference type="GO" id="GO:0005829">
    <property type="term" value="C:cytosol"/>
    <property type="evidence" value="ECO:0007669"/>
    <property type="project" value="TreeGrafter"/>
</dbReference>
<protein>
    <recommendedName>
        <fullName evidence="3">adenosine deaminase</fullName>
        <ecNumber evidence="3">3.5.4.4</ecNumber>
    </recommendedName>
</protein>
<dbReference type="GO" id="GO:0046103">
    <property type="term" value="P:inosine biosynthetic process"/>
    <property type="evidence" value="ECO:0007669"/>
    <property type="project" value="TreeGrafter"/>
</dbReference>
<dbReference type="GO" id="GO:0004000">
    <property type="term" value="F:adenosine deaminase activity"/>
    <property type="evidence" value="ECO:0007669"/>
    <property type="project" value="TreeGrafter"/>
</dbReference>
<organism evidence="9 10">
    <name type="scientific">Desulfamplus magnetovallimortis</name>
    <dbReference type="NCBI Taxonomy" id="1246637"/>
    <lineage>
        <taxon>Bacteria</taxon>
        <taxon>Pseudomonadati</taxon>
        <taxon>Thermodesulfobacteriota</taxon>
        <taxon>Desulfobacteria</taxon>
        <taxon>Desulfobacterales</taxon>
        <taxon>Desulfobacteraceae</taxon>
        <taxon>Desulfamplus</taxon>
    </lineage>
</organism>
<dbReference type="PANTHER" id="PTHR11409">
    <property type="entry name" value="ADENOSINE DEAMINASE"/>
    <property type="match status" value="1"/>
</dbReference>
<dbReference type="GO" id="GO:0046872">
    <property type="term" value="F:metal ion binding"/>
    <property type="evidence" value="ECO:0007669"/>
    <property type="project" value="UniProtKB-KW"/>
</dbReference>
<dbReference type="EMBL" id="FWEV01000040">
    <property type="protein sequence ID" value="SLM28433.1"/>
    <property type="molecule type" value="Genomic_DNA"/>
</dbReference>
<dbReference type="InterPro" id="IPR001365">
    <property type="entry name" value="A_deaminase_dom"/>
</dbReference>
<evidence type="ECO:0000256" key="5">
    <source>
        <dbReference type="ARBA" id="ARBA00022801"/>
    </source>
</evidence>
<dbReference type="EC" id="3.5.4.4" evidence="3"/>
<evidence type="ECO:0000256" key="6">
    <source>
        <dbReference type="ARBA" id="ARBA00022833"/>
    </source>
</evidence>
<dbReference type="GO" id="GO:0043103">
    <property type="term" value="P:hypoxanthine salvage"/>
    <property type="evidence" value="ECO:0007669"/>
    <property type="project" value="TreeGrafter"/>
</dbReference>
<dbReference type="Pfam" id="PF00962">
    <property type="entry name" value="A_deaminase"/>
    <property type="match status" value="1"/>
</dbReference>